<organism evidence="2 3">
    <name type="scientific">Stephania yunnanensis</name>
    <dbReference type="NCBI Taxonomy" id="152371"/>
    <lineage>
        <taxon>Eukaryota</taxon>
        <taxon>Viridiplantae</taxon>
        <taxon>Streptophyta</taxon>
        <taxon>Embryophyta</taxon>
        <taxon>Tracheophyta</taxon>
        <taxon>Spermatophyta</taxon>
        <taxon>Magnoliopsida</taxon>
        <taxon>Ranunculales</taxon>
        <taxon>Menispermaceae</taxon>
        <taxon>Menispermoideae</taxon>
        <taxon>Cissampelideae</taxon>
        <taxon>Stephania</taxon>
    </lineage>
</organism>
<accession>A0AAP0DUF2</accession>
<keyword evidence="1" id="KW-0472">Membrane</keyword>
<comment type="caution">
    <text evidence="2">The sequence shown here is derived from an EMBL/GenBank/DDBJ whole genome shotgun (WGS) entry which is preliminary data.</text>
</comment>
<evidence type="ECO:0000313" key="3">
    <source>
        <dbReference type="Proteomes" id="UP001420932"/>
    </source>
</evidence>
<dbReference type="AlphaFoldDB" id="A0AAP0DUF2"/>
<keyword evidence="1" id="KW-0812">Transmembrane</keyword>
<gene>
    <name evidence="2" type="ORF">Syun_030674</name>
</gene>
<reference evidence="2 3" key="1">
    <citation type="submission" date="2024-01" db="EMBL/GenBank/DDBJ databases">
        <title>Genome assemblies of Stephania.</title>
        <authorList>
            <person name="Yang L."/>
        </authorList>
    </citation>
    <scope>NUCLEOTIDE SEQUENCE [LARGE SCALE GENOMIC DNA]</scope>
    <source>
        <strain evidence="2">YNDBR</strain>
        <tissue evidence="2">Leaf</tissue>
    </source>
</reference>
<feature type="transmembrane region" description="Helical" evidence="1">
    <location>
        <begin position="56"/>
        <end position="77"/>
    </location>
</feature>
<protein>
    <submittedName>
        <fullName evidence="2">Uncharacterized protein</fullName>
    </submittedName>
</protein>
<dbReference type="EMBL" id="JBBNAF010000056">
    <property type="protein sequence ID" value="KAK9081311.1"/>
    <property type="molecule type" value="Genomic_DNA"/>
</dbReference>
<evidence type="ECO:0000256" key="1">
    <source>
        <dbReference type="SAM" id="Phobius"/>
    </source>
</evidence>
<keyword evidence="1" id="KW-1133">Transmembrane helix</keyword>
<keyword evidence="3" id="KW-1185">Reference proteome</keyword>
<proteinExistence type="predicted"/>
<dbReference type="Proteomes" id="UP001420932">
    <property type="component" value="Unassembled WGS sequence"/>
</dbReference>
<evidence type="ECO:0000313" key="2">
    <source>
        <dbReference type="EMBL" id="KAK9081311.1"/>
    </source>
</evidence>
<sequence>MVVNHIKHIQLIPSNGYTSGCSSLDTKSVIVVSTGNDHSTRVSSGSILQRTFKANFTLFSMSSALLSMISLSIAFGSGARNSFTMST</sequence>
<name>A0AAP0DUF2_9MAGN</name>